<feature type="domain" description="YrdC-like" evidence="12">
    <location>
        <begin position="1"/>
        <end position="174"/>
    </location>
</feature>
<gene>
    <name evidence="13" type="ORF">M8044_000011</name>
</gene>
<name>A0ABT5L7U8_9MOLU</name>
<evidence type="ECO:0000256" key="11">
    <source>
        <dbReference type="ARBA" id="ARBA00048366"/>
    </source>
</evidence>
<dbReference type="EMBL" id="JANHJP010000001">
    <property type="protein sequence ID" value="MDC9031792.1"/>
    <property type="molecule type" value="Genomic_DNA"/>
</dbReference>
<dbReference type="SUPFAM" id="SSF55821">
    <property type="entry name" value="YrdC/RibB"/>
    <property type="match status" value="1"/>
</dbReference>
<accession>A0ABT5L7U8</accession>
<keyword evidence="9" id="KW-0067">ATP-binding</keyword>
<dbReference type="Proteomes" id="UP001221763">
    <property type="component" value="Unassembled WGS sequence"/>
</dbReference>
<keyword evidence="14" id="KW-1185">Reference proteome</keyword>
<keyword evidence="6" id="KW-0819">tRNA processing</keyword>
<proteinExistence type="inferred from homology"/>
<dbReference type="PANTHER" id="PTHR17490:SF16">
    <property type="entry name" value="THREONYLCARBAMOYL-AMP SYNTHASE"/>
    <property type="match status" value="1"/>
</dbReference>
<evidence type="ECO:0000256" key="3">
    <source>
        <dbReference type="ARBA" id="ARBA00012584"/>
    </source>
</evidence>
<comment type="similarity">
    <text evidence="2">Belongs to the SUA5 family.</text>
</comment>
<dbReference type="EC" id="2.7.7.87" evidence="3"/>
<dbReference type="PANTHER" id="PTHR17490">
    <property type="entry name" value="SUA5"/>
    <property type="match status" value="1"/>
</dbReference>
<reference evidence="13 14" key="1">
    <citation type="journal article" date="2023" name="Plant">
        <title>Draft Genome Sequence Resource of CBPPT1, a 'Candidatus Phytoplasma trifolii'-Related Strain Associated with Potato Purple Top Disease in the Columbia Basin, U.S.A.</title>
        <authorList>
            <person name="Wei W."/>
            <person name="Shao J."/>
            <person name="Bottner-Parker K.D."/>
            <person name="Zhao Y."/>
        </authorList>
    </citation>
    <scope>NUCLEOTIDE SEQUENCE [LARGE SCALE GENOMIC DNA]</scope>
    <source>
        <strain evidence="13 14">CBPPT1</strain>
    </source>
</reference>
<dbReference type="Pfam" id="PF01300">
    <property type="entry name" value="Sua5_yciO_yrdC"/>
    <property type="match status" value="1"/>
</dbReference>
<evidence type="ECO:0000256" key="6">
    <source>
        <dbReference type="ARBA" id="ARBA00022694"/>
    </source>
</evidence>
<evidence type="ECO:0000256" key="8">
    <source>
        <dbReference type="ARBA" id="ARBA00022741"/>
    </source>
</evidence>
<sequence length="184" mass="21109">MLKHKIIIFPTDTVYGLGCSIYDKESLKTIYNIKQRDFNKPISILCSSLEQIEEIAIIDEKIKKLISYFWPGPLTIIVFSKKKYFDRTNEKKIGIRIPNHPLALEILKIKGPLKTTSVNKSGEPPLNNYLEIIKQFKHKVDYIYPNNPIPTINLSSTVIDATLFNLTLVREGCISFAKINKIIN</sequence>
<evidence type="ECO:0000259" key="12">
    <source>
        <dbReference type="PROSITE" id="PS51163"/>
    </source>
</evidence>
<dbReference type="NCBIfam" id="TIGR00057">
    <property type="entry name" value="L-threonylcarbamoyladenylate synthase"/>
    <property type="match status" value="1"/>
</dbReference>
<keyword evidence="4" id="KW-0963">Cytoplasm</keyword>
<evidence type="ECO:0000256" key="4">
    <source>
        <dbReference type="ARBA" id="ARBA00022490"/>
    </source>
</evidence>
<comment type="catalytic activity">
    <reaction evidence="11">
        <text>L-threonine + hydrogencarbonate + ATP = L-threonylcarbamoyladenylate + diphosphate + H2O</text>
        <dbReference type="Rhea" id="RHEA:36407"/>
        <dbReference type="ChEBI" id="CHEBI:15377"/>
        <dbReference type="ChEBI" id="CHEBI:17544"/>
        <dbReference type="ChEBI" id="CHEBI:30616"/>
        <dbReference type="ChEBI" id="CHEBI:33019"/>
        <dbReference type="ChEBI" id="CHEBI:57926"/>
        <dbReference type="ChEBI" id="CHEBI:73682"/>
        <dbReference type="EC" id="2.7.7.87"/>
    </reaction>
</comment>
<organism evidence="13 14">
    <name type="scientific">Columbia Basin potato purple top phytoplasma</name>
    <dbReference type="NCBI Taxonomy" id="307134"/>
    <lineage>
        <taxon>Bacteria</taxon>
        <taxon>Bacillati</taxon>
        <taxon>Mycoplasmatota</taxon>
        <taxon>Mollicutes</taxon>
        <taxon>Acholeplasmatales</taxon>
        <taxon>Acholeplasmataceae</taxon>
        <taxon>Candidatus Phytoplasma</taxon>
        <taxon>16SrVI (Clover proliferation group)</taxon>
    </lineage>
</organism>
<evidence type="ECO:0000256" key="2">
    <source>
        <dbReference type="ARBA" id="ARBA00007663"/>
    </source>
</evidence>
<dbReference type="InterPro" id="IPR050156">
    <property type="entry name" value="TC-AMP_synthase_SUA5"/>
</dbReference>
<evidence type="ECO:0000313" key="13">
    <source>
        <dbReference type="EMBL" id="MDC9031792.1"/>
    </source>
</evidence>
<evidence type="ECO:0000256" key="7">
    <source>
        <dbReference type="ARBA" id="ARBA00022695"/>
    </source>
</evidence>
<keyword evidence="7" id="KW-0548">Nucleotidyltransferase</keyword>
<dbReference type="InterPro" id="IPR006070">
    <property type="entry name" value="Sua5-like_dom"/>
</dbReference>
<protein>
    <recommendedName>
        <fullName evidence="10">L-threonylcarbamoyladenylate synthase</fullName>
        <ecNumber evidence="3">2.7.7.87</ecNumber>
    </recommendedName>
    <alternativeName>
        <fullName evidence="10">L-threonylcarbamoyladenylate synthase</fullName>
    </alternativeName>
</protein>
<comment type="subcellular location">
    <subcellularLocation>
        <location evidence="1">Cytoplasm</location>
    </subcellularLocation>
</comment>
<comment type="caution">
    <text evidence="13">The sequence shown here is derived from an EMBL/GenBank/DDBJ whole genome shotgun (WGS) entry which is preliminary data.</text>
</comment>
<dbReference type="Gene3D" id="3.90.870.10">
    <property type="entry name" value="DHBP synthase"/>
    <property type="match status" value="1"/>
</dbReference>
<evidence type="ECO:0000256" key="1">
    <source>
        <dbReference type="ARBA" id="ARBA00004496"/>
    </source>
</evidence>
<evidence type="ECO:0000256" key="5">
    <source>
        <dbReference type="ARBA" id="ARBA00022679"/>
    </source>
</evidence>
<dbReference type="RefSeq" id="WP_273585031.1">
    <property type="nucleotide sequence ID" value="NZ_JANHJP010000001.1"/>
</dbReference>
<evidence type="ECO:0000256" key="9">
    <source>
        <dbReference type="ARBA" id="ARBA00022840"/>
    </source>
</evidence>
<evidence type="ECO:0000256" key="10">
    <source>
        <dbReference type="ARBA" id="ARBA00029774"/>
    </source>
</evidence>
<dbReference type="PROSITE" id="PS51163">
    <property type="entry name" value="YRDC"/>
    <property type="match status" value="1"/>
</dbReference>
<dbReference type="InterPro" id="IPR017945">
    <property type="entry name" value="DHBP_synth_RibB-like_a/b_dom"/>
</dbReference>
<keyword evidence="5" id="KW-0808">Transferase</keyword>
<keyword evidence="8" id="KW-0547">Nucleotide-binding</keyword>
<evidence type="ECO:0000313" key="14">
    <source>
        <dbReference type="Proteomes" id="UP001221763"/>
    </source>
</evidence>